<accession>A0A7D3QUW4</accession>
<feature type="transmembrane region" description="Helical" evidence="1">
    <location>
        <begin position="71"/>
        <end position="89"/>
    </location>
</feature>
<evidence type="ECO:0000313" key="3">
    <source>
        <dbReference type="Proteomes" id="UP001162001"/>
    </source>
</evidence>
<feature type="transmembrane region" description="Helical" evidence="1">
    <location>
        <begin position="12"/>
        <end position="31"/>
    </location>
</feature>
<dbReference type="Proteomes" id="UP001162001">
    <property type="component" value="Segment"/>
</dbReference>
<gene>
    <name evidence="2" type="ORF">Fadolivirus_1_1047</name>
</gene>
<organism evidence="2 3">
    <name type="scientific">Fadolivirus FV1/VV64</name>
    <dbReference type="NCBI Taxonomy" id="3070911"/>
    <lineage>
        <taxon>Viruses</taxon>
        <taxon>Varidnaviria</taxon>
        <taxon>Bamfordvirae</taxon>
        <taxon>Nucleocytoviricota</taxon>
        <taxon>Megaviricetes</taxon>
        <taxon>Imitervirales</taxon>
        <taxon>Mimiviridae</taxon>
        <taxon>Klosneuvirinae</taxon>
        <taxon>Fadolivirus</taxon>
        <taxon>Fadolivirus algeromassiliense</taxon>
    </lineage>
</organism>
<keyword evidence="1" id="KW-0812">Transmembrane</keyword>
<name>A0A7D3QUW4_9VIRU</name>
<dbReference type="EMBL" id="MT418680">
    <property type="protein sequence ID" value="QKF94505.1"/>
    <property type="molecule type" value="Genomic_DNA"/>
</dbReference>
<sequence length="108" mass="12031">MGFFKEFFDNLGNKHTTILIGFLNGFIIGTMKLGRFNVLLGLLVGMMFAVFTGLMNGFIDIVLPQELTIKISMQSLFTLILIIILIVLVTSSVRFDSVLAPVQQGIRF</sequence>
<keyword evidence="1" id="KW-1133">Transmembrane helix</keyword>
<evidence type="ECO:0000313" key="2">
    <source>
        <dbReference type="EMBL" id="QKF94505.1"/>
    </source>
</evidence>
<evidence type="ECO:0000256" key="1">
    <source>
        <dbReference type="SAM" id="Phobius"/>
    </source>
</evidence>
<keyword evidence="1" id="KW-0472">Membrane</keyword>
<protein>
    <submittedName>
        <fullName evidence="2">Uncharacterized protein</fullName>
    </submittedName>
</protein>
<feature type="transmembrane region" description="Helical" evidence="1">
    <location>
        <begin position="38"/>
        <end position="59"/>
    </location>
</feature>
<keyword evidence="3" id="KW-1185">Reference proteome</keyword>
<reference evidence="2 3" key="1">
    <citation type="submission" date="2020-04" db="EMBL/GenBank/DDBJ databases">
        <title>Advantages and limits of metagenomic assembly and binning of a giant virus.</title>
        <authorList>
            <person name="Schulz F."/>
            <person name="Andreani J."/>
            <person name="Francis R."/>
            <person name="Boudjemaa H."/>
            <person name="Bou Khalil J.Y."/>
            <person name="Lee J."/>
            <person name="La Scola B."/>
            <person name="Woyke T."/>
        </authorList>
    </citation>
    <scope>NUCLEOTIDE SEQUENCE [LARGE SCALE GENOMIC DNA]</scope>
    <source>
        <strain evidence="2 3">FV1/VV64</strain>
    </source>
</reference>
<proteinExistence type="predicted"/>